<feature type="transmembrane region" description="Helical" evidence="1">
    <location>
        <begin position="12"/>
        <end position="31"/>
    </location>
</feature>
<dbReference type="RefSeq" id="WP_106588323.1">
    <property type="nucleotide sequence ID" value="NZ_PYAV01000005.1"/>
</dbReference>
<name>A0A2P8HLD0_9BACI</name>
<evidence type="ECO:0000256" key="1">
    <source>
        <dbReference type="SAM" id="Phobius"/>
    </source>
</evidence>
<dbReference type="Pfam" id="PF01882">
    <property type="entry name" value="DUF58"/>
    <property type="match status" value="1"/>
</dbReference>
<sequence>MWLRLSSYVRWGLRAVIALLILVSLFAYAMFQGGFVSWFLFYTVLIVFSASLVYISYPLRAVTVERTVERPWLMKGGSADVTIHIYKRWLLPLPFLIIEDAIPENMEIVEGSRRHMTFLTFRRRASYTYRVQSLKRGEAKFQHVRLQTTDMFGIWQKEHFKPVETEMIVYPKIYELTGELAWTREENETPVSSPEAAERTMSVASVRDYEPGDRMTSIDWKVTARSNKLVTKEFDVQEGQRYSILVQPRGREPEAVEATAAAAASLVHKLSTQRSNFTLFPLSDLAEHVMPSGRAPLLHAALRELARLDQELTSSPLPAGKSWAAGAWVYCTPLLDEKIMQDLQQLLKTKQPVVLLYASGREALAREDQSQLEAFRRQGGQVCLPEWKAPVAGP</sequence>
<dbReference type="InterPro" id="IPR002881">
    <property type="entry name" value="DUF58"/>
</dbReference>
<evidence type="ECO:0000313" key="4">
    <source>
        <dbReference type="Proteomes" id="UP000242310"/>
    </source>
</evidence>
<feature type="transmembrane region" description="Helical" evidence="1">
    <location>
        <begin position="37"/>
        <end position="57"/>
    </location>
</feature>
<protein>
    <submittedName>
        <fullName evidence="3">Uncharacterized protein (DUF58 family)</fullName>
    </submittedName>
</protein>
<accession>A0A2P8HLD0</accession>
<keyword evidence="1" id="KW-0472">Membrane</keyword>
<keyword evidence="4" id="KW-1185">Reference proteome</keyword>
<feature type="domain" description="DUF58" evidence="2">
    <location>
        <begin position="205"/>
        <end position="307"/>
    </location>
</feature>
<dbReference type="PANTHER" id="PTHR34351">
    <property type="entry name" value="SLR1927 PROTEIN-RELATED"/>
    <property type="match status" value="1"/>
</dbReference>
<proteinExistence type="predicted"/>
<dbReference type="Proteomes" id="UP000242310">
    <property type="component" value="Unassembled WGS sequence"/>
</dbReference>
<reference evidence="3 4" key="1">
    <citation type="submission" date="2018-03" db="EMBL/GenBank/DDBJ databases">
        <title>Genomic Encyclopedia of Type Strains, Phase III (KMG-III): the genomes of soil and plant-associated and newly described type strains.</title>
        <authorList>
            <person name="Whitman W."/>
        </authorList>
    </citation>
    <scope>NUCLEOTIDE SEQUENCE [LARGE SCALE GENOMIC DNA]</scope>
    <source>
        <strain evidence="3 4">CGMCC 1.07653</strain>
    </source>
</reference>
<keyword evidence="1" id="KW-0812">Transmembrane</keyword>
<evidence type="ECO:0000313" key="3">
    <source>
        <dbReference type="EMBL" id="PSL47001.1"/>
    </source>
</evidence>
<dbReference type="AlphaFoldDB" id="A0A2P8HLD0"/>
<keyword evidence="1" id="KW-1133">Transmembrane helix</keyword>
<comment type="caution">
    <text evidence="3">The sequence shown here is derived from an EMBL/GenBank/DDBJ whole genome shotgun (WGS) entry which is preliminary data.</text>
</comment>
<evidence type="ECO:0000259" key="2">
    <source>
        <dbReference type="Pfam" id="PF01882"/>
    </source>
</evidence>
<dbReference type="EMBL" id="PYAV01000005">
    <property type="protein sequence ID" value="PSL47001.1"/>
    <property type="molecule type" value="Genomic_DNA"/>
</dbReference>
<organism evidence="3 4">
    <name type="scientific">Salsuginibacillus halophilus</name>
    <dbReference type="NCBI Taxonomy" id="517424"/>
    <lineage>
        <taxon>Bacteria</taxon>
        <taxon>Bacillati</taxon>
        <taxon>Bacillota</taxon>
        <taxon>Bacilli</taxon>
        <taxon>Bacillales</taxon>
        <taxon>Bacillaceae</taxon>
        <taxon>Salsuginibacillus</taxon>
    </lineage>
</organism>
<dbReference type="PANTHER" id="PTHR34351:SF2">
    <property type="entry name" value="DUF58 DOMAIN-CONTAINING PROTEIN"/>
    <property type="match status" value="1"/>
</dbReference>
<gene>
    <name evidence="3" type="ORF">B0H94_105154</name>
</gene>
<dbReference type="OrthoDB" id="140416at2"/>